<evidence type="ECO:0000259" key="1">
    <source>
        <dbReference type="Pfam" id="PF06114"/>
    </source>
</evidence>
<protein>
    <recommendedName>
        <fullName evidence="1">IrrE N-terminal-like domain-containing protein</fullName>
    </recommendedName>
</protein>
<reference evidence="3" key="1">
    <citation type="submission" date="2019-10" db="EMBL/GenBank/DDBJ databases">
        <title>Lacipirellula parvula gen. nov., sp. nov., representing a lineage of planctomycetes widespread in freshwater anoxic habitats, and description of the family Lacipirellulaceae.</title>
        <authorList>
            <person name="Dedysh S.N."/>
            <person name="Kulichevskaya I.S."/>
            <person name="Beletsky A.V."/>
            <person name="Rakitin A.L."/>
            <person name="Mardanov A.V."/>
            <person name="Ivanova A.A."/>
            <person name="Saltykova V.X."/>
            <person name="Rijpstra W.I.C."/>
            <person name="Sinninghe Damste J.S."/>
            <person name="Ravin N.V."/>
        </authorList>
    </citation>
    <scope>NUCLEOTIDE SEQUENCE [LARGE SCALE GENOMIC DNA]</scope>
    <source>
        <strain evidence="3">PX69</strain>
    </source>
</reference>
<organism evidence="2 3">
    <name type="scientific">Lacipirellula parvula</name>
    <dbReference type="NCBI Taxonomy" id="2650471"/>
    <lineage>
        <taxon>Bacteria</taxon>
        <taxon>Pseudomonadati</taxon>
        <taxon>Planctomycetota</taxon>
        <taxon>Planctomycetia</taxon>
        <taxon>Pirellulales</taxon>
        <taxon>Lacipirellulaceae</taxon>
        <taxon>Lacipirellula</taxon>
    </lineage>
</organism>
<feature type="domain" description="IrrE N-terminal-like" evidence="1">
    <location>
        <begin position="145"/>
        <end position="199"/>
    </location>
</feature>
<name>A0A5K7XNN6_9BACT</name>
<gene>
    <name evidence="2" type="ORF">PLANPX_4411</name>
</gene>
<dbReference type="AlphaFoldDB" id="A0A5K7XNN6"/>
<evidence type="ECO:0000313" key="2">
    <source>
        <dbReference type="EMBL" id="BBO34799.1"/>
    </source>
</evidence>
<dbReference type="KEGG" id="lpav:PLANPX_4411"/>
<keyword evidence="3" id="KW-1185">Reference proteome</keyword>
<proteinExistence type="predicted"/>
<dbReference type="InterPro" id="IPR010359">
    <property type="entry name" value="IrrE_HExxH"/>
</dbReference>
<dbReference type="EMBL" id="AP021861">
    <property type="protein sequence ID" value="BBO34799.1"/>
    <property type="molecule type" value="Genomic_DNA"/>
</dbReference>
<dbReference type="RefSeq" id="WP_152100303.1">
    <property type="nucleotide sequence ID" value="NZ_AP021861.1"/>
</dbReference>
<dbReference type="Pfam" id="PF06114">
    <property type="entry name" value="Peptidase_M78"/>
    <property type="match status" value="1"/>
</dbReference>
<accession>A0A5K7XNN6</accession>
<evidence type="ECO:0000313" key="3">
    <source>
        <dbReference type="Proteomes" id="UP000326837"/>
    </source>
</evidence>
<sequence length="277" mass="31565">MDAGKRALDDLFSNASKYRTTQSYRELMAFIAKFRKYAPFNAMLVHVQKPGARFVLPAHQWRKNYKRTIRPDAQPLVILQPMGPVMFVFDVSETEGAPLPAEVEAPFSIRSGKISSQLSSTIENARRDGVRVAQPAHGSQMAGSIRRAQFDGGAVEFRETQVPLRYELLMNANHDESSRYSTLVHELAHLYCGHLGTPNPKWWPDRGNLSHDVEEFEAESVCYLVCKRIGLETKSDEYLASYCDKNRNVPHISLDRVLSVARQIEEMGRRKLSVRRR</sequence>
<dbReference type="Proteomes" id="UP000326837">
    <property type="component" value="Chromosome"/>
</dbReference>